<name>A0A813WKE6_9BILA</name>
<sequence length="204" mass="22917">MLKFGLLIVLVGLAAAVESDEFKWDTVPPAGNSSQCIYKPETRQLGCRGMSGIVQCEVMGELPKGFEVFGMGREELEGDSPIESIRYFLYPRELNETEYENHIIQVENVAHNVSLYHLESMTETVGLRVPDVKCWSRFIDLFKASTGIQIVKVEDMTTEVSLFGEILVVDKQAQKRWLGWGLGWGGLGLWGWGLGWGLNPFLWG</sequence>
<evidence type="ECO:0000256" key="1">
    <source>
        <dbReference type="SAM" id="SignalP"/>
    </source>
</evidence>
<organism evidence="2 3">
    <name type="scientific">Brachionus calyciflorus</name>
    <dbReference type="NCBI Taxonomy" id="104777"/>
    <lineage>
        <taxon>Eukaryota</taxon>
        <taxon>Metazoa</taxon>
        <taxon>Spiralia</taxon>
        <taxon>Gnathifera</taxon>
        <taxon>Rotifera</taxon>
        <taxon>Eurotatoria</taxon>
        <taxon>Monogononta</taxon>
        <taxon>Pseudotrocha</taxon>
        <taxon>Ploima</taxon>
        <taxon>Brachionidae</taxon>
        <taxon>Brachionus</taxon>
    </lineage>
</organism>
<dbReference type="Proteomes" id="UP000663879">
    <property type="component" value="Unassembled WGS sequence"/>
</dbReference>
<proteinExistence type="predicted"/>
<dbReference type="EMBL" id="CAJNOC010001411">
    <property type="protein sequence ID" value="CAF0862708.1"/>
    <property type="molecule type" value="Genomic_DNA"/>
</dbReference>
<feature type="signal peptide" evidence="1">
    <location>
        <begin position="1"/>
        <end position="16"/>
    </location>
</feature>
<protein>
    <submittedName>
        <fullName evidence="2">Uncharacterized protein</fullName>
    </submittedName>
</protein>
<dbReference type="OrthoDB" id="10419197at2759"/>
<gene>
    <name evidence="2" type="ORF">OXX778_LOCUS9519</name>
</gene>
<keyword evidence="3" id="KW-1185">Reference proteome</keyword>
<dbReference type="AlphaFoldDB" id="A0A813WKE6"/>
<accession>A0A813WKE6</accession>
<feature type="chain" id="PRO_5032732912" evidence="1">
    <location>
        <begin position="17"/>
        <end position="204"/>
    </location>
</feature>
<keyword evidence="1" id="KW-0732">Signal</keyword>
<evidence type="ECO:0000313" key="2">
    <source>
        <dbReference type="EMBL" id="CAF0862708.1"/>
    </source>
</evidence>
<evidence type="ECO:0000313" key="3">
    <source>
        <dbReference type="Proteomes" id="UP000663879"/>
    </source>
</evidence>
<reference evidence="2" key="1">
    <citation type="submission" date="2021-02" db="EMBL/GenBank/DDBJ databases">
        <authorList>
            <person name="Nowell W R."/>
        </authorList>
    </citation>
    <scope>NUCLEOTIDE SEQUENCE</scope>
    <source>
        <strain evidence="2">Ploen Becks lab</strain>
    </source>
</reference>
<comment type="caution">
    <text evidence="2">The sequence shown here is derived from an EMBL/GenBank/DDBJ whole genome shotgun (WGS) entry which is preliminary data.</text>
</comment>